<dbReference type="EMBL" id="JABFCT010000009">
    <property type="protein sequence ID" value="KAF5873236.1"/>
    <property type="molecule type" value="Genomic_DNA"/>
</dbReference>
<evidence type="ECO:0000313" key="2">
    <source>
        <dbReference type="EMBL" id="KAF5873236.1"/>
    </source>
</evidence>
<reference evidence="2 3" key="1">
    <citation type="journal article" date="2020" name="Phytopathology">
        <title>A high-quality genome resource of Botrytis fragariae, a new and rapidly spreading fungal pathogen causing strawberry gray mold in the U.S.A.</title>
        <authorList>
            <person name="Wu Y."/>
            <person name="Saski C.A."/>
            <person name="Schnabel G."/>
            <person name="Xiao S."/>
            <person name="Hu M."/>
        </authorList>
    </citation>
    <scope>NUCLEOTIDE SEQUENCE [LARGE SCALE GENOMIC DNA]</scope>
    <source>
        <strain evidence="2 3">BVB16</strain>
    </source>
</reference>
<proteinExistence type="predicted"/>
<evidence type="ECO:0000256" key="1">
    <source>
        <dbReference type="SAM" id="Phobius"/>
    </source>
</evidence>
<sequence>MLDSMLASFITILLLVDVDLLPRLTVRMMMKLWTVNDADLEHISWVFNAAFECFSCLGISFEVRDVEIGKG</sequence>
<dbReference type="GeneID" id="59262568"/>
<feature type="transmembrane region" description="Helical" evidence="1">
    <location>
        <begin position="6"/>
        <end position="26"/>
    </location>
</feature>
<dbReference type="AlphaFoldDB" id="A0A8H6ASZ9"/>
<name>A0A8H6ASZ9_9HELO</name>
<evidence type="ECO:0000313" key="3">
    <source>
        <dbReference type="Proteomes" id="UP000531561"/>
    </source>
</evidence>
<keyword evidence="1" id="KW-1133">Transmembrane helix</keyword>
<keyword evidence="1" id="KW-0472">Membrane</keyword>
<protein>
    <submittedName>
        <fullName evidence="2">Uncharacterized protein</fullName>
    </submittedName>
</protein>
<accession>A0A8H6ASZ9</accession>
<gene>
    <name evidence="2" type="ORF">Bfra_008516</name>
</gene>
<dbReference type="Proteomes" id="UP000531561">
    <property type="component" value="Unassembled WGS sequence"/>
</dbReference>
<dbReference type="RefSeq" id="XP_037192182.1">
    <property type="nucleotide sequence ID" value="XM_037338876.1"/>
</dbReference>
<keyword evidence="1" id="KW-0812">Transmembrane</keyword>
<comment type="caution">
    <text evidence="2">The sequence shown here is derived from an EMBL/GenBank/DDBJ whole genome shotgun (WGS) entry which is preliminary data.</text>
</comment>
<keyword evidence="3" id="KW-1185">Reference proteome</keyword>
<organism evidence="2 3">
    <name type="scientific">Botrytis fragariae</name>
    <dbReference type="NCBI Taxonomy" id="1964551"/>
    <lineage>
        <taxon>Eukaryota</taxon>
        <taxon>Fungi</taxon>
        <taxon>Dikarya</taxon>
        <taxon>Ascomycota</taxon>
        <taxon>Pezizomycotina</taxon>
        <taxon>Leotiomycetes</taxon>
        <taxon>Helotiales</taxon>
        <taxon>Sclerotiniaceae</taxon>
        <taxon>Botrytis</taxon>
    </lineage>
</organism>